<evidence type="ECO:0000259" key="1">
    <source>
        <dbReference type="SMART" id="SM00953"/>
    </source>
</evidence>
<dbReference type="Pfam" id="PF08808">
    <property type="entry name" value="RES"/>
    <property type="match status" value="1"/>
</dbReference>
<dbReference type="SMART" id="SM00953">
    <property type="entry name" value="RES"/>
    <property type="match status" value="1"/>
</dbReference>
<dbReference type="InterPro" id="IPR014914">
    <property type="entry name" value="RES_dom"/>
</dbReference>
<comment type="caution">
    <text evidence="2">The sequence shown here is derived from an EMBL/GenBank/DDBJ whole genome shotgun (WGS) entry which is preliminary data.</text>
</comment>
<organism evidence="2 3">
    <name type="scientific">Pantoea anthophila</name>
    <dbReference type="NCBI Taxonomy" id="470931"/>
    <lineage>
        <taxon>Bacteria</taxon>
        <taxon>Pseudomonadati</taxon>
        <taxon>Pseudomonadota</taxon>
        <taxon>Gammaproteobacteria</taxon>
        <taxon>Enterobacterales</taxon>
        <taxon>Erwiniaceae</taxon>
        <taxon>Pantoea</taxon>
    </lineage>
</organism>
<dbReference type="EMBL" id="VHIZ01000051">
    <property type="protein sequence ID" value="TPV23647.1"/>
    <property type="molecule type" value="Genomic_DNA"/>
</dbReference>
<feature type="domain" description="RES" evidence="1">
    <location>
        <begin position="194"/>
        <end position="358"/>
    </location>
</feature>
<gene>
    <name evidence="2" type="ORF">FJW00_14925</name>
</gene>
<evidence type="ECO:0000313" key="2">
    <source>
        <dbReference type="EMBL" id="TPV23647.1"/>
    </source>
</evidence>
<evidence type="ECO:0000313" key="3">
    <source>
        <dbReference type="Proteomes" id="UP000316142"/>
    </source>
</evidence>
<dbReference type="RefSeq" id="WP_140924688.1">
    <property type="nucleotide sequence ID" value="NZ_VHIZ01000051.1"/>
</dbReference>
<accession>A0ABY2Z4S3</accession>
<name>A0ABY2Z4S3_9GAMM</name>
<proteinExistence type="predicted"/>
<dbReference type="Proteomes" id="UP000316142">
    <property type="component" value="Unassembled WGS sequence"/>
</dbReference>
<sequence length="444" mass="50322">MDDEKCICSDCVEDSYISNMIKTTGNDNHSCSYCNGDGITVSLEEIADRMHEVFENYYSSHIDDYFRGGSPAEDIIATELGVEEEVYNDIMEILCEEHNDYDYTIYGDDYLYERTVFEVGEYDYTWNKLKKSLRTKTRFFNNELREFLDKMFAGIEKMRLETGATIRQIDGGCIMYRARVFEDYGDIEAALSHPERNFGPPPSELATSGRMNAYGVPVFYGAASAETAIAEVRPAVGSLVVVAPFRPLRTLNLLDLSGLEHLISSNGSLFDPDFREQTEIISFLKTLSRKLTIPVFGKSKESEYLITQAVSEYLSLSENLNLDGIMFHSTQSENPEVKEEKDYNIVLFSKSSRVRNSQNNAMKYGVSLYENIEDDLWGISPSIYLQGVGSDETTTPARHSSRTVKSTLELDVASLEIHTIRAVRFKTDAEGVELRNEKPPFTRN</sequence>
<protein>
    <submittedName>
        <fullName evidence="2">RES domain-containing protein</fullName>
    </submittedName>
</protein>
<reference evidence="2 3" key="1">
    <citation type="submission" date="2019-06" db="EMBL/GenBank/DDBJ databases">
        <title>Taxogenomics and systematics of the genus Pantoea.</title>
        <authorList>
            <person name="Tambong J.T."/>
        </authorList>
    </citation>
    <scope>NUCLEOTIDE SEQUENCE [LARGE SCALE GENOMIC DNA]</scope>
    <source>
        <strain evidence="2 3">LMG 2558</strain>
    </source>
</reference>
<keyword evidence="3" id="KW-1185">Reference proteome</keyword>